<evidence type="ECO:0000313" key="5">
    <source>
        <dbReference type="Proteomes" id="UP000652427"/>
    </source>
</evidence>
<keyword evidence="5" id="KW-1185">Reference proteome</keyword>
<dbReference type="Pfam" id="PF05569">
    <property type="entry name" value="Peptidase_M56"/>
    <property type="match status" value="1"/>
</dbReference>
<feature type="transmembrane region" description="Helical" evidence="2">
    <location>
        <begin position="38"/>
        <end position="55"/>
    </location>
</feature>
<feature type="compositionally biased region" description="Polar residues" evidence="1">
    <location>
        <begin position="497"/>
        <end position="511"/>
    </location>
</feature>
<feature type="transmembrane region" description="Helical" evidence="2">
    <location>
        <begin position="286"/>
        <end position="308"/>
    </location>
</feature>
<dbReference type="CDD" id="cd07341">
    <property type="entry name" value="M56_BlaR1_MecR1_like"/>
    <property type="match status" value="1"/>
</dbReference>
<dbReference type="Proteomes" id="UP000652427">
    <property type="component" value="Unassembled WGS sequence"/>
</dbReference>
<accession>A0ABX2MY67</accession>
<evidence type="ECO:0000259" key="3">
    <source>
        <dbReference type="Pfam" id="PF05569"/>
    </source>
</evidence>
<protein>
    <recommendedName>
        <fullName evidence="3">Peptidase M56 domain-containing protein</fullName>
    </recommendedName>
</protein>
<evidence type="ECO:0000256" key="2">
    <source>
        <dbReference type="SAM" id="Phobius"/>
    </source>
</evidence>
<feature type="region of interest" description="Disordered" evidence="1">
    <location>
        <begin position="488"/>
        <end position="511"/>
    </location>
</feature>
<dbReference type="InterPro" id="IPR008756">
    <property type="entry name" value="Peptidase_M56"/>
</dbReference>
<dbReference type="InterPro" id="IPR052173">
    <property type="entry name" value="Beta-lactam_resp_regulator"/>
</dbReference>
<sequence length="612" mass="67044">MSGELNQWIWDTMFSMTLLMLLVLMIRKPVGHFFGARIAYLLWLLPLARLFMPTLTLEAPAEVEPAATFMPAAIGSDLVAAAPAQATTFSALASLDWMMIATILWLGGAGLLFISKLASYLQFREDIVADGRLIGRHGNINILETAAVGGPLAFGVFEKYIAVPTHFFRDYAPRERELALEHEIAHHESGDLAANFVGLTILSLHWFNPVAWFAWISFRQDQETACDARVLEQSGRDVRAVYGRTIAKSASGHRLGLASPLNQKDKIKGRLKMLGQTEKSTLRRRLGAGLVAAGTVISLPLTATITYAEAVDPADVAVPLAPTPPLAPAAPVAPLAPEEPSAPSAAAIDDDPVNITMLNGRKDADLSNDYVHKVKHNGRTVILRTDQRLSDKEVRKMVAEAEKSRLAADKALRESKTDREHMGSTMREVERELALARKEMEQGLREAEREVREALREAEEVRREALEEAREAQLEALEEAREARQEAWEAKQEARQGSQTTARVSSISYSSRNAVSRTTSNKIKGPDCVAMNRQIAMGGENGLAGQAWAVVAGCGGFEVKIDQAAVLKQALVGLEKGRAEAVKCKSDKVERARKIKDFDRSIAKVKAQLSMT</sequence>
<evidence type="ECO:0000313" key="4">
    <source>
        <dbReference type="EMBL" id="NVD26397.1"/>
    </source>
</evidence>
<comment type="caution">
    <text evidence="4">The sequence shown here is derived from an EMBL/GenBank/DDBJ whole genome shotgun (WGS) entry which is preliminary data.</text>
</comment>
<proteinExistence type="predicted"/>
<evidence type="ECO:0000256" key="1">
    <source>
        <dbReference type="SAM" id="MobiDB-lite"/>
    </source>
</evidence>
<feature type="transmembrane region" description="Helical" evidence="2">
    <location>
        <begin position="97"/>
        <end position="114"/>
    </location>
</feature>
<keyword evidence="2" id="KW-0472">Membrane</keyword>
<reference evidence="4 5" key="1">
    <citation type="submission" date="2020-06" db="EMBL/GenBank/DDBJ databases">
        <authorList>
            <person name="Kim S.-J."/>
            <person name="Park S.-J."/>
        </authorList>
    </citation>
    <scope>NUCLEOTIDE SEQUENCE [LARGE SCALE GENOMIC DNA]</scope>
    <source>
        <strain evidence="4 5">SW-151</strain>
    </source>
</reference>
<organism evidence="4 5">
    <name type="scientific">Parasphingorhabdus flavimaris</name>
    <dbReference type="NCBI Taxonomy" id="266812"/>
    <lineage>
        <taxon>Bacteria</taxon>
        <taxon>Pseudomonadati</taxon>
        <taxon>Pseudomonadota</taxon>
        <taxon>Alphaproteobacteria</taxon>
        <taxon>Sphingomonadales</taxon>
        <taxon>Sphingomonadaceae</taxon>
        <taxon>Parasphingorhabdus</taxon>
    </lineage>
</organism>
<feature type="transmembrane region" description="Helical" evidence="2">
    <location>
        <begin position="6"/>
        <end position="26"/>
    </location>
</feature>
<dbReference type="PANTHER" id="PTHR34978:SF3">
    <property type="entry name" value="SLR0241 PROTEIN"/>
    <property type="match status" value="1"/>
</dbReference>
<dbReference type="PANTHER" id="PTHR34978">
    <property type="entry name" value="POSSIBLE SENSOR-TRANSDUCER PROTEIN BLAR"/>
    <property type="match status" value="1"/>
</dbReference>
<dbReference type="RefSeq" id="WP_176277964.1">
    <property type="nucleotide sequence ID" value="NZ_JABWMH010000001.1"/>
</dbReference>
<name>A0ABX2MY67_9SPHN</name>
<feature type="domain" description="Peptidase M56" evidence="3">
    <location>
        <begin position="13"/>
        <end position="274"/>
    </location>
</feature>
<keyword evidence="2" id="KW-1133">Transmembrane helix</keyword>
<gene>
    <name evidence="4" type="ORF">HUO14_00600</name>
</gene>
<keyword evidence="2" id="KW-0812">Transmembrane</keyword>
<dbReference type="EMBL" id="JABWMH010000001">
    <property type="protein sequence ID" value="NVD26397.1"/>
    <property type="molecule type" value="Genomic_DNA"/>
</dbReference>